<feature type="repeat" description="ANK" evidence="2">
    <location>
        <begin position="839"/>
        <end position="864"/>
    </location>
</feature>
<feature type="repeat" description="ANK" evidence="2">
    <location>
        <begin position="532"/>
        <end position="564"/>
    </location>
</feature>
<evidence type="ECO:0000313" key="7">
    <source>
        <dbReference type="Proteomes" id="UP001219525"/>
    </source>
</evidence>
<organism evidence="6 7">
    <name type="scientific">Mycena pura</name>
    <dbReference type="NCBI Taxonomy" id="153505"/>
    <lineage>
        <taxon>Eukaryota</taxon>
        <taxon>Fungi</taxon>
        <taxon>Dikarya</taxon>
        <taxon>Basidiomycota</taxon>
        <taxon>Agaricomycotina</taxon>
        <taxon>Agaricomycetes</taxon>
        <taxon>Agaricomycetidae</taxon>
        <taxon>Agaricales</taxon>
        <taxon>Marasmiineae</taxon>
        <taxon>Mycenaceae</taxon>
        <taxon>Mycena</taxon>
    </lineage>
</organism>
<evidence type="ECO:0000259" key="4">
    <source>
        <dbReference type="Pfam" id="PF22939"/>
    </source>
</evidence>
<dbReference type="Proteomes" id="UP001219525">
    <property type="component" value="Unassembled WGS sequence"/>
</dbReference>
<feature type="repeat" description="ANK" evidence="2">
    <location>
        <begin position="866"/>
        <end position="898"/>
    </location>
</feature>
<feature type="repeat" description="ANK" evidence="2">
    <location>
        <begin position="1075"/>
        <end position="1107"/>
    </location>
</feature>
<dbReference type="Pfam" id="PF22939">
    <property type="entry name" value="WHD_GPIID"/>
    <property type="match status" value="1"/>
</dbReference>
<feature type="repeat" description="ANK" evidence="2">
    <location>
        <begin position="972"/>
        <end position="1004"/>
    </location>
</feature>
<dbReference type="InterPro" id="IPR054471">
    <property type="entry name" value="GPIID_WHD"/>
</dbReference>
<feature type="repeat" description="ANK" evidence="2">
    <location>
        <begin position="564"/>
        <end position="596"/>
    </location>
</feature>
<dbReference type="InterPro" id="IPR002110">
    <property type="entry name" value="Ankyrin_rpt"/>
</dbReference>
<dbReference type="Pfam" id="PF12796">
    <property type="entry name" value="Ank_2"/>
    <property type="match status" value="4"/>
</dbReference>
<feature type="domain" description="GPI inositol-deacylase winged helix" evidence="4">
    <location>
        <begin position="273"/>
        <end position="351"/>
    </location>
</feature>
<dbReference type="InterPro" id="IPR056884">
    <property type="entry name" value="NPHP3-like_N"/>
</dbReference>
<feature type="repeat" description="ANK" evidence="2">
    <location>
        <begin position="1109"/>
        <end position="1141"/>
    </location>
</feature>
<sequence length="1179" mass="127516">QRDTGGWLLQEASFKKWKSGSTETVWCRGMPGAGKTVLCAIVVDYLRRNLDSENIRIAVVYLNHKETEAQSPSNVLAAIWRQLILEKNLSPTVEQLYAKHREQRTRPSLDDTYAALCSAASQLSRVFIAVDALDEYPEEQRHTLLQHLSTLGPCVSLMVTSRPHINIKHTISNFETIEIRAAKDDIQKYLDGQIKKSQRLSRHVRSAPDVRQALESRIVEGCDGMFLLAKLHIHSLTTKHTVKALREALNNMPDDLDSTYDEVVARINQQSRDDKELAWLSLSWITHAKRPLLRSELLEALAVEPGSAELDPENLLDTDSILSVCAGLVVIHAEDDTIRLVHYTMQNYLEQRQTKEFPHASTNITMTCMTYLSFDIFGKKVYRDNPQTLFGAHPFLDYAVEYCLIHARGDPEERIKKNIVSFLGNCSIWRELWNRTNFPTVSEARLWIAAAFGLEIICQSLIKEDGLGRVLQEASLKGRIDMVQVLLKSRTPAARIPLEYGHALAAAAGRGHFEIIQLLVHAGAAVNTKGKDHGTALCAASFRGDYEIVELLLKHRADINANGPKGTALQAACSAGHEAVARFLLDNGADIRTAGENALLAASLKGDAAIVGLLLEYGTDPYTIRENLLQMVISAGHKSVARVLIEHGVSQRYALWHASALQAASRNGQDTIVKMLINLDPHLDSTSCNNALDAALVEWQLRKMERFNALEISLNAEAVSAEGYKVIIRLLLQHGAVVRDTSALNTALLVGDEGFMQLLLEHGASAFAGSTEYGHILQRASCMGAAGILRLLLKHGASANPEWHRTNALQVAAAAGDEELVAEILNEHVADVNAVGSESGNSALHAAVMKGHMAIIEILLEHGAVRDGSALQAASGMGHREIVEILIAHGANVNAIARRDSSWGGHRALAAASAGGHKEIVEILIAHGADVNAIAWGNDDSALQAASARGHKEIAEILIAHGADVNARRGDQTSNALQAASAGGHKEIVEILITHGADVNAIGWGDHHDSAMQAASARGHKEIVEILIAHGADVNARRGDHISSALQAASAGGHKEIVEILIAHGADVNASRTGLHGTALVAAARQGHQEIVEILIAHGADVNATRIGLHGTALVAAARQGHQEIVEILITHGADSDVIMSMRVGSMVRTNVGLLAVGPSRVTGRHGPVPSDAMRRSVE</sequence>
<feature type="repeat" description="ANK" evidence="2">
    <location>
        <begin position="904"/>
        <end position="936"/>
    </location>
</feature>
<evidence type="ECO:0000259" key="5">
    <source>
        <dbReference type="Pfam" id="PF24883"/>
    </source>
</evidence>
<feature type="non-terminal residue" evidence="6">
    <location>
        <position position="1179"/>
    </location>
</feature>
<dbReference type="PANTHER" id="PTHR46224">
    <property type="entry name" value="ANKYRIN REPEAT FAMILY PROTEIN"/>
    <property type="match status" value="1"/>
</dbReference>
<dbReference type="Gene3D" id="3.40.50.300">
    <property type="entry name" value="P-loop containing nucleotide triphosphate hydrolases"/>
    <property type="match status" value="1"/>
</dbReference>
<dbReference type="PANTHER" id="PTHR46224:SF64">
    <property type="entry name" value="IQ MOTIF AND ANKYRIN REPEAT DOMAIN-CONTAINING PROTEIN 1"/>
    <property type="match status" value="1"/>
</dbReference>
<feature type="repeat" description="ANK" evidence="2">
    <location>
        <begin position="938"/>
        <end position="970"/>
    </location>
</feature>
<dbReference type="EMBL" id="JARJCW010000051">
    <property type="protein sequence ID" value="KAJ7203241.1"/>
    <property type="molecule type" value="Genomic_DNA"/>
</dbReference>
<feature type="repeat" description="ANK" evidence="2">
    <location>
        <begin position="1041"/>
        <end position="1073"/>
    </location>
</feature>
<dbReference type="Pfam" id="PF00023">
    <property type="entry name" value="Ank"/>
    <property type="match status" value="2"/>
</dbReference>
<dbReference type="SUPFAM" id="SSF52540">
    <property type="entry name" value="P-loop containing nucleoside triphosphate hydrolases"/>
    <property type="match status" value="1"/>
</dbReference>
<dbReference type="InterPro" id="IPR036770">
    <property type="entry name" value="Ankyrin_rpt-contain_sf"/>
</dbReference>
<dbReference type="Pfam" id="PF24883">
    <property type="entry name" value="NPHP3_N"/>
    <property type="match status" value="1"/>
</dbReference>
<gene>
    <name evidence="6" type="ORF">GGX14DRAFT_369515</name>
</gene>
<name>A0AAD6V9G8_9AGAR</name>
<evidence type="ECO:0000256" key="3">
    <source>
        <dbReference type="SAM" id="MobiDB-lite"/>
    </source>
</evidence>
<dbReference type="InterPro" id="IPR051616">
    <property type="entry name" value="Cul2-RING_E3_ligase_SR"/>
</dbReference>
<proteinExistence type="predicted"/>
<comment type="caution">
    <text evidence="6">The sequence shown here is derived from an EMBL/GenBank/DDBJ whole genome shotgun (WGS) entry which is preliminary data.</text>
</comment>
<reference evidence="6" key="1">
    <citation type="submission" date="2023-03" db="EMBL/GenBank/DDBJ databases">
        <title>Massive genome expansion in bonnet fungi (Mycena s.s.) driven by repeated elements and novel gene families across ecological guilds.</title>
        <authorList>
            <consortium name="Lawrence Berkeley National Laboratory"/>
            <person name="Harder C.B."/>
            <person name="Miyauchi S."/>
            <person name="Viragh M."/>
            <person name="Kuo A."/>
            <person name="Thoen E."/>
            <person name="Andreopoulos B."/>
            <person name="Lu D."/>
            <person name="Skrede I."/>
            <person name="Drula E."/>
            <person name="Henrissat B."/>
            <person name="Morin E."/>
            <person name="Kohler A."/>
            <person name="Barry K."/>
            <person name="LaButti K."/>
            <person name="Morin E."/>
            <person name="Salamov A."/>
            <person name="Lipzen A."/>
            <person name="Mereny Z."/>
            <person name="Hegedus B."/>
            <person name="Baldrian P."/>
            <person name="Stursova M."/>
            <person name="Weitz H."/>
            <person name="Taylor A."/>
            <person name="Grigoriev I.V."/>
            <person name="Nagy L.G."/>
            <person name="Martin F."/>
            <person name="Kauserud H."/>
        </authorList>
    </citation>
    <scope>NUCLEOTIDE SEQUENCE</scope>
    <source>
        <strain evidence="6">9144</strain>
    </source>
</reference>
<evidence type="ECO:0000313" key="6">
    <source>
        <dbReference type="EMBL" id="KAJ7203241.1"/>
    </source>
</evidence>
<feature type="repeat" description="ANK" evidence="2">
    <location>
        <begin position="499"/>
        <end position="531"/>
    </location>
</feature>
<dbReference type="Gene3D" id="1.25.40.20">
    <property type="entry name" value="Ankyrin repeat-containing domain"/>
    <property type="match status" value="7"/>
</dbReference>
<accession>A0AAD6V9G8</accession>
<keyword evidence="7" id="KW-1185">Reference proteome</keyword>
<dbReference type="PRINTS" id="PR01415">
    <property type="entry name" value="ANKYRIN"/>
</dbReference>
<evidence type="ECO:0000256" key="2">
    <source>
        <dbReference type="PROSITE-ProRule" id="PRU00023"/>
    </source>
</evidence>
<dbReference type="PROSITE" id="PS50297">
    <property type="entry name" value="ANK_REP_REGION"/>
    <property type="match status" value="11"/>
</dbReference>
<dbReference type="InterPro" id="IPR027417">
    <property type="entry name" value="P-loop_NTPase"/>
</dbReference>
<evidence type="ECO:0000256" key="1">
    <source>
        <dbReference type="ARBA" id="ARBA00022737"/>
    </source>
</evidence>
<keyword evidence="1" id="KW-0677">Repeat</keyword>
<feature type="domain" description="Nephrocystin 3-like N-terminal" evidence="5">
    <location>
        <begin position="3"/>
        <end position="162"/>
    </location>
</feature>
<feature type="repeat" description="ANK" evidence="2">
    <location>
        <begin position="1007"/>
        <end position="1039"/>
    </location>
</feature>
<dbReference type="PROSITE" id="PS50088">
    <property type="entry name" value="ANK_REPEAT"/>
    <property type="match status" value="12"/>
</dbReference>
<feature type="region of interest" description="Disordered" evidence="3">
    <location>
        <begin position="1160"/>
        <end position="1179"/>
    </location>
</feature>
<dbReference type="SUPFAM" id="SSF48403">
    <property type="entry name" value="Ankyrin repeat"/>
    <property type="match status" value="3"/>
</dbReference>
<dbReference type="SMART" id="SM00248">
    <property type="entry name" value="ANK"/>
    <property type="match status" value="18"/>
</dbReference>
<keyword evidence="2" id="KW-0040">ANK repeat</keyword>
<protein>
    <submittedName>
        <fullName evidence="6">Ankyrin repeat-containing domain protein</fullName>
    </submittedName>
</protein>
<dbReference type="AlphaFoldDB" id="A0AAD6V9G8"/>